<comment type="similarity">
    <text evidence="7">Belongs to the binding-protein-dependent transport system permease family.</text>
</comment>
<dbReference type="PANTHER" id="PTHR43744">
    <property type="entry name" value="ABC TRANSPORTER PERMEASE PROTEIN MG189-RELATED-RELATED"/>
    <property type="match status" value="1"/>
</dbReference>
<protein>
    <submittedName>
        <fullName evidence="9">Sugar ABC transporter permease</fullName>
    </submittedName>
</protein>
<feature type="transmembrane region" description="Helical" evidence="7">
    <location>
        <begin position="23"/>
        <end position="45"/>
    </location>
</feature>
<keyword evidence="6 7" id="KW-0472">Membrane</keyword>
<organism evidence="9 10">
    <name type="scientific">Actinoplanes auranticolor</name>
    <dbReference type="NCBI Taxonomy" id="47988"/>
    <lineage>
        <taxon>Bacteria</taxon>
        <taxon>Bacillati</taxon>
        <taxon>Actinomycetota</taxon>
        <taxon>Actinomycetes</taxon>
        <taxon>Micromonosporales</taxon>
        <taxon>Micromonosporaceae</taxon>
        <taxon>Actinoplanes</taxon>
    </lineage>
</organism>
<dbReference type="InterPro" id="IPR000515">
    <property type="entry name" value="MetI-like"/>
</dbReference>
<reference evidence="9" key="1">
    <citation type="submission" date="2021-03" db="EMBL/GenBank/DDBJ databases">
        <title>Whole genome shotgun sequence of Actinoplanes auranticolor NBRC 12245.</title>
        <authorList>
            <person name="Komaki H."/>
            <person name="Tamura T."/>
        </authorList>
    </citation>
    <scope>NUCLEOTIDE SEQUENCE</scope>
    <source>
        <strain evidence="9">NBRC 12245</strain>
    </source>
</reference>
<proteinExistence type="inferred from homology"/>
<dbReference type="Gene3D" id="1.10.3720.10">
    <property type="entry name" value="MetI-like"/>
    <property type="match status" value="1"/>
</dbReference>
<dbReference type="Proteomes" id="UP000681340">
    <property type="component" value="Unassembled WGS sequence"/>
</dbReference>
<keyword evidence="4 7" id="KW-0812">Transmembrane</keyword>
<dbReference type="CDD" id="cd06261">
    <property type="entry name" value="TM_PBP2"/>
    <property type="match status" value="1"/>
</dbReference>
<keyword evidence="2 7" id="KW-0813">Transport</keyword>
<evidence type="ECO:0000313" key="10">
    <source>
        <dbReference type="Proteomes" id="UP000681340"/>
    </source>
</evidence>
<dbReference type="AlphaFoldDB" id="A0A919VVC3"/>
<evidence type="ECO:0000256" key="4">
    <source>
        <dbReference type="ARBA" id="ARBA00022692"/>
    </source>
</evidence>
<evidence type="ECO:0000256" key="1">
    <source>
        <dbReference type="ARBA" id="ARBA00004651"/>
    </source>
</evidence>
<feature type="domain" description="ABC transmembrane type-1" evidence="8">
    <location>
        <begin position="87"/>
        <end position="288"/>
    </location>
</feature>
<evidence type="ECO:0000256" key="6">
    <source>
        <dbReference type="ARBA" id="ARBA00023136"/>
    </source>
</evidence>
<evidence type="ECO:0000256" key="5">
    <source>
        <dbReference type="ARBA" id="ARBA00022989"/>
    </source>
</evidence>
<evidence type="ECO:0000259" key="8">
    <source>
        <dbReference type="PROSITE" id="PS50928"/>
    </source>
</evidence>
<keyword evidence="3" id="KW-1003">Cell membrane</keyword>
<sequence>MNSVPTGSSPAYRPGVSGWSGRTIVAVMVAVFVLFFAVPIVWLLLATTKSARGLSVGNPFAFGSFGELSTNWSRLFGFQDGAVTTWMTNSALYAVGALVITLIVSIPAGYALALTRFRFRRLLLVLTLVVMLIPNTALVLPIFLELNAVGLIGSPLSVILPMSFFPFGVYLTYIYFSTSIPRDLLAAARIDGCREIQVFTRIALPLAAPIVALVAFFSFVQNWNNFFLPFVMLPSSDGYPVQVGLTSLLASTPAFNPSSAGGQSVQLPTLALATVVSVLPVLIVFLVSQRFLVAGMTAGGTKE</sequence>
<feature type="transmembrane region" description="Helical" evidence="7">
    <location>
        <begin position="156"/>
        <end position="177"/>
    </location>
</feature>
<dbReference type="PROSITE" id="PS50928">
    <property type="entry name" value="ABC_TM1"/>
    <property type="match status" value="1"/>
</dbReference>
<evidence type="ECO:0000256" key="3">
    <source>
        <dbReference type="ARBA" id="ARBA00022475"/>
    </source>
</evidence>
<dbReference type="PANTHER" id="PTHR43744:SF12">
    <property type="entry name" value="ABC TRANSPORTER PERMEASE PROTEIN MG189-RELATED"/>
    <property type="match status" value="1"/>
</dbReference>
<dbReference type="RefSeq" id="WP_212993750.1">
    <property type="nucleotide sequence ID" value="NZ_BAABEA010000016.1"/>
</dbReference>
<evidence type="ECO:0000313" key="9">
    <source>
        <dbReference type="EMBL" id="GIM78131.1"/>
    </source>
</evidence>
<feature type="transmembrane region" description="Helical" evidence="7">
    <location>
        <begin position="122"/>
        <end position="144"/>
    </location>
</feature>
<dbReference type="GO" id="GO:0005886">
    <property type="term" value="C:plasma membrane"/>
    <property type="evidence" value="ECO:0007669"/>
    <property type="project" value="UniProtKB-SubCell"/>
</dbReference>
<gene>
    <name evidence="9" type="ORF">Aau02nite_79360</name>
</gene>
<name>A0A919VVC3_9ACTN</name>
<feature type="transmembrane region" description="Helical" evidence="7">
    <location>
        <begin position="265"/>
        <end position="287"/>
    </location>
</feature>
<dbReference type="InterPro" id="IPR035906">
    <property type="entry name" value="MetI-like_sf"/>
</dbReference>
<dbReference type="GO" id="GO:0055085">
    <property type="term" value="P:transmembrane transport"/>
    <property type="evidence" value="ECO:0007669"/>
    <property type="project" value="InterPro"/>
</dbReference>
<feature type="transmembrane region" description="Helical" evidence="7">
    <location>
        <begin position="91"/>
        <end position="115"/>
    </location>
</feature>
<evidence type="ECO:0000256" key="7">
    <source>
        <dbReference type="RuleBase" id="RU363032"/>
    </source>
</evidence>
<keyword evidence="5 7" id="KW-1133">Transmembrane helix</keyword>
<dbReference type="EMBL" id="BOQL01000072">
    <property type="protein sequence ID" value="GIM78131.1"/>
    <property type="molecule type" value="Genomic_DNA"/>
</dbReference>
<evidence type="ECO:0000256" key="2">
    <source>
        <dbReference type="ARBA" id="ARBA00022448"/>
    </source>
</evidence>
<comment type="caution">
    <text evidence="9">The sequence shown here is derived from an EMBL/GenBank/DDBJ whole genome shotgun (WGS) entry which is preliminary data.</text>
</comment>
<feature type="transmembrane region" description="Helical" evidence="7">
    <location>
        <begin position="198"/>
        <end position="220"/>
    </location>
</feature>
<keyword evidence="10" id="KW-1185">Reference proteome</keyword>
<comment type="subcellular location">
    <subcellularLocation>
        <location evidence="1 7">Cell membrane</location>
        <topology evidence="1 7">Multi-pass membrane protein</topology>
    </subcellularLocation>
</comment>
<dbReference type="SUPFAM" id="SSF161098">
    <property type="entry name" value="MetI-like"/>
    <property type="match status" value="1"/>
</dbReference>
<dbReference type="Pfam" id="PF00528">
    <property type="entry name" value="BPD_transp_1"/>
    <property type="match status" value="1"/>
</dbReference>
<accession>A0A919VVC3</accession>